<evidence type="ECO:0000256" key="1">
    <source>
        <dbReference type="SAM" id="MobiDB-lite"/>
    </source>
</evidence>
<feature type="chain" id="PRO_5039664252" description="DUF4142 domain-containing protein" evidence="2">
    <location>
        <begin position="28"/>
        <end position="323"/>
    </location>
</feature>
<keyword evidence="5" id="KW-1185">Reference proteome</keyword>
<feature type="domain" description="DUF4142" evidence="3">
    <location>
        <begin position="146"/>
        <end position="275"/>
    </location>
</feature>
<dbReference type="Proteomes" id="UP000655287">
    <property type="component" value="Unassembled WGS sequence"/>
</dbReference>
<organism evidence="4 5">
    <name type="scientific">Sphaerisporangium rufum</name>
    <dbReference type="NCBI Taxonomy" id="1381558"/>
    <lineage>
        <taxon>Bacteria</taxon>
        <taxon>Bacillati</taxon>
        <taxon>Actinomycetota</taxon>
        <taxon>Actinomycetes</taxon>
        <taxon>Streptosporangiales</taxon>
        <taxon>Streptosporangiaceae</taxon>
        <taxon>Sphaerisporangium</taxon>
    </lineage>
</organism>
<dbReference type="EMBL" id="BOOU01000067">
    <property type="protein sequence ID" value="GII79986.1"/>
    <property type="molecule type" value="Genomic_DNA"/>
</dbReference>
<evidence type="ECO:0000256" key="2">
    <source>
        <dbReference type="SAM" id="SignalP"/>
    </source>
</evidence>
<evidence type="ECO:0000313" key="4">
    <source>
        <dbReference type="EMBL" id="GII79986.1"/>
    </source>
</evidence>
<gene>
    <name evidence="4" type="ORF">Sru01_49680</name>
</gene>
<protein>
    <recommendedName>
        <fullName evidence="3">DUF4142 domain-containing protein</fullName>
    </recommendedName>
</protein>
<dbReference type="Pfam" id="PF13628">
    <property type="entry name" value="DUF4142"/>
    <property type="match status" value="1"/>
</dbReference>
<dbReference type="InterPro" id="IPR025419">
    <property type="entry name" value="DUF4142"/>
</dbReference>
<feature type="compositionally biased region" description="Low complexity" evidence="1">
    <location>
        <begin position="54"/>
        <end position="112"/>
    </location>
</feature>
<reference evidence="4" key="1">
    <citation type="submission" date="2021-01" db="EMBL/GenBank/DDBJ databases">
        <title>Whole genome shotgun sequence of Sphaerisporangium rufum NBRC 109079.</title>
        <authorList>
            <person name="Komaki H."/>
            <person name="Tamura T."/>
        </authorList>
    </citation>
    <scope>NUCLEOTIDE SEQUENCE</scope>
    <source>
        <strain evidence="4">NBRC 109079</strain>
    </source>
</reference>
<sequence>MRSRHSTTAAVVAGGLLALQLTTACSAAPDQQAVSAYGGPVPMAPPAEQLIEKQQPPAQEPQADPAAADPAAQDPAAQDPAAQDPAADPAAQAGAGDPAAAAPAADPGQQGQNYPTTQPSGDNGGVVTEAVGQETVSTPWGPLTAADRDLVAKVRLAGLWEIPVGREAAKRASRAATRKNLGEIARQHVLLDAEDRQVAAKLRIPLPDEPNADQQAWIAEISSKKGLEYDKTAVLRLRLAHGKIFPAIGAVRASTRNTLIREFAQSCANFVNTHMGLLEGTGLAGSMAMPPAPTVSGAPDTVPSGEPAPSAPPATTLDHIVNH</sequence>
<feature type="signal peptide" evidence="2">
    <location>
        <begin position="1"/>
        <end position="27"/>
    </location>
</feature>
<dbReference type="AlphaFoldDB" id="A0A919R5C7"/>
<dbReference type="PROSITE" id="PS51257">
    <property type="entry name" value="PROKAR_LIPOPROTEIN"/>
    <property type="match status" value="1"/>
</dbReference>
<name>A0A919R5C7_9ACTN</name>
<proteinExistence type="predicted"/>
<evidence type="ECO:0000313" key="5">
    <source>
        <dbReference type="Proteomes" id="UP000655287"/>
    </source>
</evidence>
<feature type="region of interest" description="Disordered" evidence="1">
    <location>
        <begin position="289"/>
        <end position="323"/>
    </location>
</feature>
<keyword evidence="2" id="KW-0732">Signal</keyword>
<feature type="region of interest" description="Disordered" evidence="1">
    <location>
        <begin position="34"/>
        <end position="127"/>
    </location>
</feature>
<evidence type="ECO:0000259" key="3">
    <source>
        <dbReference type="Pfam" id="PF13628"/>
    </source>
</evidence>
<accession>A0A919R5C7</accession>
<comment type="caution">
    <text evidence="4">The sequence shown here is derived from an EMBL/GenBank/DDBJ whole genome shotgun (WGS) entry which is preliminary data.</text>
</comment>